<evidence type="ECO:0000256" key="5">
    <source>
        <dbReference type="SAM" id="Phobius"/>
    </source>
</evidence>
<dbReference type="Proteomes" id="UP000294958">
    <property type="component" value="Unassembled WGS sequence"/>
</dbReference>
<keyword evidence="2 5" id="KW-0812">Transmembrane</keyword>
<evidence type="ECO:0000256" key="2">
    <source>
        <dbReference type="ARBA" id="ARBA00022692"/>
    </source>
</evidence>
<gene>
    <name evidence="7" type="ORF">DES43_103257</name>
</gene>
<comment type="caution">
    <text evidence="7">The sequence shown here is derived from an EMBL/GenBank/DDBJ whole genome shotgun (WGS) entry which is preliminary data.</text>
</comment>
<keyword evidence="3 5" id="KW-1133">Transmembrane helix</keyword>
<feature type="transmembrane region" description="Helical" evidence="5">
    <location>
        <begin position="414"/>
        <end position="436"/>
    </location>
</feature>
<dbReference type="PROSITE" id="PS50850">
    <property type="entry name" value="MFS"/>
    <property type="match status" value="1"/>
</dbReference>
<feature type="transmembrane region" description="Helical" evidence="5">
    <location>
        <begin position="214"/>
        <end position="234"/>
    </location>
</feature>
<reference evidence="7 8" key="1">
    <citation type="submission" date="2019-03" db="EMBL/GenBank/DDBJ databases">
        <title>Genomic Encyclopedia of Type Strains, Phase IV (KMG-IV): sequencing the most valuable type-strain genomes for metagenomic binning, comparative biology and taxonomic classification.</title>
        <authorList>
            <person name="Goeker M."/>
        </authorList>
    </citation>
    <scope>NUCLEOTIDE SEQUENCE [LARGE SCALE GENOMIC DNA]</scope>
    <source>
        <strain evidence="7 8">DSM 11603</strain>
    </source>
</reference>
<feature type="transmembrane region" description="Helical" evidence="5">
    <location>
        <begin position="272"/>
        <end position="292"/>
    </location>
</feature>
<organism evidence="7 8">
    <name type="scientific">Aquamicrobium defluvii</name>
    <dbReference type="NCBI Taxonomy" id="69279"/>
    <lineage>
        <taxon>Bacteria</taxon>
        <taxon>Pseudomonadati</taxon>
        <taxon>Pseudomonadota</taxon>
        <taxon>Alphaproteobacteria</taxon>
        <taxon>Hyphomicrobiales</taxon>
        <taxon>Phyllobacteriaceae</taxon>
        <taxon>Aquamicrobium</taxon>
    </lineage>
</organism>
<evidence type="ECO:0000256" key="1">
    <source>
        <dbReference type="ARBA" id="ARBA00004141"/>
    </source>
</evidence>
<dbReference type="Pfam" id="PF07690">
    <property type="entry name" value="MFS_1"/>
    <property type="match status" value="1"/>
</dbReference>
<evidence type="ECO:0000313" key="8">
    <source>
        <dbReference type="Proteomes" id="UP000294958"/>
    </source>
</evidence>
<keyword evidence="8" id="KW-1185">Reference proteome</keyword>
<name>A0A4R6YK60_9HYPH</name>
<accession>A0A4R6YK60</accession>
<dbReference type="Gene3D" id="1.20.1720.10">
    <property type="entry name" value="Multidrug resistance protein D"/>
    <property type="match status" value="1"/>
</dbReference>
<feature type="transmembrane region" description="Helical" evidence="5">
    <location>
        <begin position="240"/>
        <end position="260"/>
    </location>
</feature>
<keyword evidence="4 5" id="KW-0472">Membrane</keyword>
<dbReference type="GO" id="GO:0022857">
    <property type="term" value="F:transmembrane transporter activity"/>
    <property type="evidence" value="ECO:0007669"/>
    <property type="project" value="InterPro"/>
</dbReference>
<feature type="transmembrane region" description="Helical" evidence="5">
    <location>
        <begin position="29"/>
        <end position="50"/>
    </location>
</feature>
<feature type="transmembrane region" description="Helical" evidence="5">
    <location>
        <begin position="370"/>
        <end position="393"/>
    </location>
</feature>
<dbReference type="PRINTS" id="PR01035">
    <property type="entry name" value="TCRTETA"/>
</dbReference>
<feature type="transmembrane region" description="Helical" evidence="5">
    <location>
        <begin position="62"/>
        <end position="85"/>
    </location>
</feature>
<evidence type="ECO:0000313" key="7">
    <source>
        <dbReference type="EMBL" id="TDR37327.1"/>
    </source>
</evidence>
<dbReference type="GO" id="GO:0005886">
    <property type="term" value="C:plasma membrane"/>
    <property type="evidence" value="ECO:0007669"/>
    <property type="project" value="TreeGrafter"/>
</dbReference>
<dbReference type="PANTHER" id="PTHR23501:SF154">
    <property type="entry name" value="MULTIDRUG-EFFLUX TRANSPORTER RV1634-RELATED"/>
    <property type="match status" value="1"/>
</dbReference>
<evidence type="ECO:0000256" key="4">
    <source>
        <dbReference type="ARBA" id="ARBA00023136"/>
    </source>
</evidence>
<dbReference type="Gene3D" id="1.20.1250.20">
    <property type="entry name" value="MFS general substrate transporter like domains"/>
    <property type="match status" value="1"/>
</dbReference>
<feature type="transmembrane region" description="Helical" evidence="5">
    <location>
        <begin position="118"/>
        <end position="139"/>
    </location>
</feature>
<dbReference type="InterPro" id="IPR001958">
    <property type="entry name" value="Tet-R_TetA/multi-R_MdtG-like"/>
</dbReference>
<dbReference type="InterPro" id="IPR020846">
    <property type="entry name" value="MFS_dom"/>
</dbReference>
<dbReference type="AlphaFoldDB" id="A0A4R6YK60"/>
<feature type="transmembrane region" description="Helical" evidence="5">
    <location>
        <begin position="312"/>
        <end position="330"/>
    </location>
</feature>
<feature type="transmembrane region" description="Helical" evidence="5">
    <location>
        <begin position="448"/>
        <end position="470"/>
    </location>
</feature>
<protein>
    <submittedName>
        <fullName evidence="7">Putative MFS family arabinose efflux permease</fullName>
    </submittedName>
</protein>
<dbReference type="SUPFAM" id="SSF103473">
    <property type="entry name" value="MFS general substrate transporter"/>
    <property type="match status" value="1"/>
</dbReference>
<dbReference type="InterPro" id="IPR011701">
    <property type="entry name" value="MFS"/>
</dbReference>
<feature type="domain" description="Major facilitator superfamily (MFS) profile" evidence="6">
    <location>
        <begin position="28"/>
        <end position="475"/>
    </location>
</feature>
<feature type="transmembrane region" description="Helical" evidence="5">
    <location>
        <begin position="92"/>
        <end position="112"/>
    </location>
</feature>
<dbReference type="PANTHER" id="PTHR23501">
    <property type="entry name" value="MAJOR FACILITATOR SUPERFAMILY"/>
    <property type="match status" value="1"/>
</dbReference>
<sequence>MQDSIDTAYSPPGPTGWGDLFSGGNTMPVLVLAGGVTLYSVNMYIAITVMPSVVQEIGGLDFYAWTMTLFVVGSILGAALAANLLRQWGPRGAYFIASLLFAAGTLTCAMAPTMSVMLIGRTLQGLGGGFLYALAYALTRIVLPERVWGRAIGLISAVFGIATLVGPAVGGIFADGGSWRTAFWSLMPFAVGFALLALLAFPRKSSDRNERAPVPVLQLILLTLAVLAVSAGGLSSETQWAAAGLTVALVLIVLIARTDATASARMLPRRSFRFSSALAPLYLSVALLMLSMQPEIYVPYMLQQLHAQTPLWAGYLAAMMSMGWTLGSLLSSRRQSGGKGLLTVGPALTFIGLVILAICLPVQGNGSWVWLGPICLALILVGLGIGIAWPNLVTEVYRSAPADEQDLATGGMTTVQLFAIAMGTALAGMISNTAGIGTPGGVEGAASAAFWVCALFALAPAVGVLVAGYIQGQSRP</sequence>
<feature type="transmembrane region" description="Helical" evidence="5">
    <location>
        <begin position="342"/>
        <end position="364"/>
    </location>
</feature>
<proteinExistence type="predicted"/>
<evidence type="ECO:0000259" key="6">
    <source>
        <dbReference type="PROSITE" id="PS50850"/>
    </source>
</evidence>
<dbReference type="RefSeq" id="WP_084496349.1">
    <property type="nucleotide sequence ID" value="NZ_KK073877.1"/>
</dbReference>
<evidence type="ECO:0000256" key="3">
    <source>
        <dbReference type="ARBA" id="ARBA00022989"/>
    </source>
</evidence>
<dbReference type="InterPro" id="IPR036259">
    <property type="entry name" value="MFS_trans_sf"/>
</dbReference>
<comment type="subcellular location">
    <subcellularLocation>
        <location evidence="1">Membrane</location>
        <topology evidence="1">Multi-pass membrane protein</topology>
    </subcellularLocation>
</comment>
<feature type="transmembrane region" description="Helical" evidence="5">
    <location>
        <begin position="182"/>
        <end position="202"/>
    </location>
</feature>
<dbReference type="EMBL" id="SNZF01000003">
    <property type="protein sequence ID" value="TDR37327.1"/>
    <property type="molecule type" value="Genomic_DNA"/>
</dbReference>
<feature type="transmembrane region" description="Helical" evidence="5">
    <location>
        <begin position="151"/>
        <end position="170"/>
    </location>
</feature>